<dbReference type="GO" id="GO:0004888">
    <property type="term" value="F:transmembrane signaling receptor activity"/>
    <property type="evidence" value="ECO:0007669"/>
    <property type="project" value="TreeGrafter"/>
</dbReference>
<proteinExistence type="inferred from homology"/>
<accession>G0GFJ6</accession>
<dbReference type="PROSITE" id="PS50885">
    <property type="entry name" value="HAMP"/>
    <property type="match status" value="1"/>
</dbReference>
<dbReference type="InterPro" id="IPR004089">
    <property type="entry name" value="MCPsignal_dom"/>
</dbReference>
<dbReference type="RefSeq" id="WP_014625709.1">
    <property type="nucleotide sequence ID" value="NC_017583.1"/>
</dbReference>
<keyword evidence="3" id="KW-0807">Transducer</keyword>
<dbReference type="AlphaFoldDB" id="G0GFJ6"/>
<evidence type="ECO:0000256" key="1">
    <source>
        <dbReference type="ARBA" id="ARBA00022500"/>
    </source>
</evidence>
<evidence type="ECO:0000313" key="7">
    <source>
        <dbReference type="EMBL" id="AEJ62395.1"/>
    </source>
</evidence>
<dbReference type="Proteomes" id="UP000007254">
    <property type="component" value="Chromosome"/>
</dbReference>
<dbReference type="GO" id="GO:0006935">
    <property type="term" value="P:chemotaxis"/>
    <property type="evidence" value="ECO:0007669"/>
    <property type="project" value="UniProtKB-KW"/>
</dbReference>
<dbReference type="GO" id="GO:0005886">
    <property type="term" value="C:plasma membrane"/>
    <property type="evidence" value="ECO:0007669"/>
    <property type="project" value="TreeGrafter"/>
</dbReference>
<keyword evidence="8" id="KW-1185">Reference proteome</keyword>
<dbReference type="SMART" id="SM00283">
    <property type="entry name" value="MA"/>
    <property type="match status" value="1"/>
</dbReference>
<evidence type="ECO:0000259" key="6">
    <source>
        <dbReference type="PROSITE" id="PS50885"/>
    </source>
</evidence>
<evidence type="ECO:0000259" key="5">
    <source>
        <dbReference type="PROSITE" id="PS50111"/>
    </source>
</evidence>
<dbReference type="EMBL" id="CP002903">
    <property type="protein sequence ID" value="AEJ62395.1"/>
    <property type="molecule type" value="Genomic_DNA"/>
</dbReference>
<dbReference type="Pfam" id="PF00015">
    <property type="entry name" value="MCPsignal"/>
    <property type="match status" value="1"/>
</dbReference>
<dbReference type="PANTHER" id="PTHR43531">
    <property type="entry name" value="PROTEIN ICFG"/>
    <property type="match status" value="1"/>
</dbReference>
<dbReference type="Gene3D" id="6.10.340.10">
    <property type="match status" value="1"/>
</dbReference>
<dbReference type="InterPro" id="IPR051310">
    <property type="entry name" value="MCP_chemotaxis"/>
</dbReference>
<feature type="domain" description="Methyl-accepting transducer" evidence="5">
    <location>
        <begin position="338"/>
        <end position="560"/>
    </location>
</feature>
<dbReference type="KEGG" id="stq:Spith_2140"/>
<dbReference type="PROSITE" id="PS50111">
    <property type="entry name" value="CHEMOTAXIS_TRANSDUC_2"/>
    <property type="match status" value="1"/>
</dbReference>
<gene>
    <name evidence="7" type="ordered locus">Spith_2140</name>
</gene>
<dbReference type="PANTHER" id="PTHR43531:SF11">
    <property type="entry name" value="METHYL-ACCEPTING CHEMOTAXIS PROTEIN 3"/>
    <property type="match status" value="1"/>
</dbReference>
<keyword evidence="1" id="KW-0145">Chemotaxis</keyword>
<feature type="compositionally biased region" description="Polar residues" evidence="4">
    <location>
        <begin position="621"/>
        <end position="634"/>
    </location>
</feature>
<reference evidence="7 8" key="1">
    <citation type="submission" date="2011-06" db="EMBL/GenBank/DDBJ databases">
        <title>The complete genome of Spirochaeta thermophila DSM 6578.</title>
        <authorList>
            <consortium name="US DOE Joint Genome Institute (JGI-PGF)"/>
            <person name="Lucas S."/>
            <person name="Lapidus A."/>
            <person name="Bruce D."/>
            <person name="Goodwin L."/>
            <person name="Pitluck S."/>
            <person name="Peters L."/>
            <person name="Kyrpides N."/>
            <person name="Mavromatis K."/>
            <person name="Ivanova N."/>
            <person name="Mikailova N."/>
            <person name="Pagani I."/>
            <person name="Chertkov O."/>
            <person name="Detter J.C."/>
            <person name="Tapia R."/>
            <person name="Han C."/>
            <person name="Land M."/>
            <person name="Hauser L."/>
            <person name="Markowitz V."/>
            <person name="Cheng J.-F."/>
            <person name="Hugenholtz P."/>
            <person name="Woyke T."/>
            <person name="Wu D."/>
            <person name="Spring S."/>
            <person name="Merkhoffer B."/>
            <person name="Schneider S."/>
            <person name="Klenk H.-P."/>
            <person name="Eisen J.A."/>
        </authorList>
    </citation>
    <scope>NUCLEOTIDE SEQUENCE [LARGE SCALE GENOMIC DNA]</scope>
    <source>
        <strain evidence="8">ATCC 700085 / DSM 6578 / Z-1203</strain>
    </source>
</reference>
<evidence type="ECO:0000256" key="2">
    <source>
        <dbReference type="ARBA" id="ARBA00029447"/>
    </source>
</evidence>
<dbReference type="Gene3D" id="1.10.287.950">
    <property type="entry name" value="Methyl-accepting chemotaxis protein"/>
    <property type="match status" value="1"/>
</dbReference>
<dbReference type="OrthoDB" id="319733at2"/>
<evidence type="ECO:0000313" key="8">
    <source>
        <dbReference type="Proteomes" id="UP000007254"/>
    </source>
</evidence>
<comment type="similarity">
    <text evidence="2">Belongs to the methyl-accepting chemotaxis (MCP) protein family.</text>
</comment>
<dbReference type="STRING" id="869211.Spith_2140"/>
<evidence type="ECO:0000256" key="3">
    <source>
        <dbReference type="PROSITE-ProRule" id="PRU00284"/>
    </source>
</evidence>
<evidence type="ECO:0000256" key="4">
    <source>
        <dbReference type="SAM" id="MobiDB-lite"/>
    </source>
</evidence>
<name>G0GFJ6_WINT7</name>
<sequence length="649" mass="71864">MKLRTRLYLILILVGVLLSFVVGALVMRNAVITSLQDLQKAGFRTLSQAQTFISRSKDLVAYDTELHQDEYLPAILDLWKQNIQQTEQALLALSSHPARRFLSPDLREEISKIYTLWSTNQERFTLTEQYLQDLIDLPDIPEAYKRGILQIQKYLYTIPDPPGIALLRITQAWDQVKITINTAEEFVTQRIESLVDEIERQVGVITTVSQWVLIGLTLLVIGLTALLVATTTRSLASRILRIETAMNRIRNRDLTSLHELADRSLTASKDELTHLASHISTVLQTIRDFLLSVREASRNVEELKDVLAGGAAQSASALNQITRTIESIRDLVARLDTNLDATSSAISSIVDRIHSVVSQIQTQARNIAESSAAIEQMNASVQHVASLAEERRSRTADLLSVIHDGGEKVSTTNEVISSIHREISDIQEIIEIIDTVAEQTNLLSMNAAIESAHAGEAGRGFAVVAEEIRKLAESTGEHADRISQSLSRITDRIQQALRASDESHHAFENIRREVAQFATALDEIAASMTELSRASSSILSATQTISSITQKIEEGADTMLKQSGTIQDAAEGSRSISSEVRRGIEEIERGTKEILQAVTVISDLAQEARSRMTGLRHTVDTFTLEESQADSTSPHPEDAHPEEQPSLPR</sequence>
<dbReference type="InterPro" id="IPR003660">
    <property type="entry name" value="HAMP_dom"/>
</dbReference>
<dbReference type="SUPFAM" id="SSF58104">
    <property type="entry name" value="Methyl-accepting chemotaxis protein (MCP) signaling domain"/>
    <property type="match status" value="1"/>
</dbReference>
<protein>
    <submittedName>
        <fullName evidence="7">Methyl-accepting chemotaxis sensory transducer</fullName>
    </submittedName>
</protein>
<dbReference type="HOGENOM" id="CLU_000445_107_18_12"/>
<feature type="domain" description="HAMP" evidence="6">
    <location>
        <begin position="233"/>
        <end position="291"/>
    </location>
</feature>
<feature type="region of interest" description="Disordered" evidence="4">
    <location>
        <begin position="621"/>
        <end position="649"/>
    </location>
</feature>
<dbReference type="GO" id="GO:0007165">
    <property type="term" value="P:signal transduction"/>
    <property type="evidence" value="ECO:0007669"/>
    <property type="project" value="UniProtKB-KW"/>
</dbReference>
<organism evidence="7 8">
    <name type="scientific">Winmispira thermophila (strain ATCC 700085 / DSM 6578 / Z-1203)</name>
    <name type="common">Spirochaeta thermophila</name>
    <dbReference type="NCBI Taxonomy" id="869211"/>
    <lineage>
        <taxon>Bacteria</taxon>
        <taxon>Pseudomonadati</taxon>
        <taxon>Spirochaetota</taxon>
        <taxon>Spirochaetia</taxon>
        <taxon>Winmispirales</taxon>
        <taxon>Winmispiraceae</taxon>
        <taxon>Winmispira</taxon>
    </lineage>
</organism>